<dbReference type="Proteomes" id="UP000291084">
    <property type="component" value="Chromosome 6"/>
</dbReference>
<organism evidence="1 2">
    <name type="scientific">Vigna angularis var. angularis</name>
    <dbReference type="NCBI Taxonomy" id="157739"/>
    <lineage>
        <taxon>Eukaryota</taxon>
        <taxon>Viridiplantae</taxon>
        <taxon>Streptophyta</taxon>
        <taxon>Embryophyta</taxon>
        <taxon>Tracheophyta</taxon>
        <taxon>Spermatophyta</taxon>
        <taxon>Magnoliopsida</taxon>
        <taxon>eudicotyledons</taxon>
        <taxon>Gunneridae</taxon>
        <taxon>Pentapetalae</taxon>
        <taxon>rosids</taxon>
        <taxon>fabids</taxon>
        <taxon>Fabales</taxon>
        <taxon>Fabaceae</taxon>
        <taxon>Papilionoideae</taxon>
        <taxon>50 kb inversion clade</taxon>
        <taxon>NPAAA clade</taxon>
        <taxon>indigoferoid/millettioid clade</taxon>
        <taxon>Phaseoleae</taxon>
        <taxon>Vigna</taxon>
    </lineage>
</organism>
<keyword evidence="2" id="KW-1185">Reference proteome</keyword>
<accession>A0A0S3SCP5</accession>
<name>A0A0S3SCP5_PHAAN</name>
<gene>
    <name evidence="1" type="primary">Vigan.06G192200</name>
    <name evidence="1" type="ORF">VIGAN_06192200</name>
</gene>
<reference evidence="1 2" key="1">
    <citation type="journal article" date="2015" name="Sci. Rep.">
        <title>The power of single molecule real-time sequencing technology in the de novo assembly of a eukaryotic genome.</title>
        <authorList>
            <person name="Sakai H."/>
            <person name="Naito K."/>
            <person name="Ogiso-Tanaka E."/>
            <person name="Takahashi Y."/>
            <person name="Iseki K."/>
            <person name="Muto C."/>
            <person name="Satou K."/>
            <person name="Teruya K."/>
            <person name="Shiroma A."/>
            <person name="Shimoji M."/>
            <person name="Hirano T."/>
            <person name="Itoh T."/>
            <person name="Kaga A."/>
            <person name="Tomooka N."/>
        </authorList>
    </citation>
    <scope>NUCLEOTIDE SEQUENCE [LARGE SCALE GENOMIC DNA]</scope>
    <source>
        <strain evidence="2">cv. Shumari</strain>
    </source>
</reference>
<protein>
    <submittedName>
        <fullName evidence="1">Uncharacterized protein</fullName>
    </submittedName>
</protein>
<sequence length="83" mass="9406">MSRAGQNYGELNNVITIYIVYSDKCAVNDKVSVFPALGLQMLSCLPKTFNPSSPVRQLHYNTCQCLYSDHIITINMFTFILHC</sequence>
<evidence type="ECO:0000313" key="1">
    <source>
        <dbReference type="EMBL" id="BAT90648.1"/>
    </source>
</evidence>
<dbReference type="EMBL" id="AP015039">
    <property type="protein sequence ID" value="BAT90648.1"/>
    <property type="molecule type" value="Genomic_DNA"/>
</dbReference>
<proteinExistence type="predicted"/>
<feature type="non-terminal residue" evidence="1">
    <location>
        <position position="83"/>
    </location>
</feature>
<dbReference type="AlphaFoldDB" id="A0A0S3SCP5"/>
<evidence type="ECO:0000313" key="2">
    <source>
        <dbReference type="Proteomes" id="UP000291084"/>
    </source>
</evidence>